<accession>A0ABR7X5W9</accession>
<feature type="transmembrane region" description="Helical" evidence="1">
    <location>
        <begin position="201"/>
        <end position="219"/>
    </location>
</feature>
<feature type="domain" description="DUF2157" evidence="2">
    <location>
        <begin position="20"/>
        <end position="171"/>
    </location>
</feature>
<sequence>MAKLNIDKQESDFLNSTISHWEKHHLVDAKQAEALRNSYEVKGFDWMRLAKYSIWVALFCGAIAIGSLIVDDAVINWIKNLYDTPDIVISILSAVTAVGLFYLGRKREKQYPEKVFSNEATIFLGVFFTASCIAYLGKTFDNGSGHYSILFLVSVFVYGFLAYRMGSRLIWLFALVSLGSWFGTETGYQTNWALYFLGMNYPLRFVLFGLILVSTCHLLKGKKWFAYFWELTYVVGMLYLFMSLWLLSIFGNYGSLDMWWQIKQISLFYWGIISAVVAGAFMLYGLKFKDVIAREFGITFLIIFLYTKYFEYFWDHTNKTLFFAILALSFWLIGRKAEKIWNINTETESLPENN</sequence>
<evidence type="ECO:0000256" key="1">
    <source>
        <dbReference type="SAM" id="Phobius"/>
    </source>
</evidence>
<feature type="transmembrane region" description="Helical" evidence="1">
    <location>
        <begin position="143"/>
        <end position="163"/>
    </location>
</feature>
<dbReference type="InterPro" id="IPR018677">
    <property type="entry name" value="DUF2157"/>
</dbReference>
<dbReference type="Proteomes" id="UP000618754">
    <property type="component" value="Unassembled WGS sequence"/>
</dbReference>
<evidence type="ECO:0000313" key="3">
    <source>
        <dbReference type="EMBL" id="MBD1385978.1"/>
    </source>
</evidence>
<feature type="transmembrane region" description="Helical" evidence="1">
    <location>
        <begin position="170"/>
        <end position="189"/>
    </location>
</feature>
<name>A0ABR7X5W9_9SPHI</name>
<feature type="transmembrane region" description="Helical" evidence="1">
    <location>
        <begin position="316"/>
        <end position="334"/>
    </location>
</feature>
<evidence type="ECO:0000259" key="2">
    <source>
        <dbReference type="Pfam" id="PF09925"/>
    </source>
</evidence>
<feature type="transmembrane region" description="Helical" evidence="1">
    <location>
        <begin position="87"/>
        <end position="104"/>
    </location>
</feature>
<feature type="transmembrane region" description="Helical" evidence="1">
    <location>
        <begin position="52"/>
        <end position="75"/>
    </location>
</feature>
<comment type="caution">
    <text evidence="3">The sequence shown here is derived from an EMBL/GenBank/DDBJ whole genome shotgun (WGS) entry which is preliminary data.</text>
</comment>
<dbReference type="RefSeq" id="WP_191175823.1">
    <property type="nucleotide sequence ID" value="NZ_JACWMW010000002.1"/>
</dbReference>
<keyword evidence="1" id="KW-0472">Membrane</keyword>
<feature type="transmembrane region" description="Helical" evidence="1">
    <location>
        <begin position="116"/>
        <end position="137"/>
    </location>
</feature>
<feature type="transmembrane region" description="Helical" evidence="1">
    <location>
        <begin position="291"/>
        <end position="310"/>
    </location>
</feature>
<keyword evidence="4" id="KW-1185">Reference proteome</keyword>
<gene>
    <name evidence="3" type="ORF">IDJ75_11860</name>
</gene>
<feature type="transmembrane region" description="Helical" evidence="1">
    <location>
        <begin position="226"/>
        <end position="247"/>
    </location>
</feature>
<evidence type="ECO:0000313" key="4">
    <source>
        <dbReference type="Proteomes" id="UP000618754"/>
    </source>
</evidence>
<keyword evidence="1" id="KW-0812">Transmembrane</keyword>
<keyword evidence="1" id="KW-1133">Transmembrane helix</keyword>
<feature type="transmembrane region" description="Helical" evidence="1">
    <location>
        <begin position="267"/>
        <end position="284"/>
    </location>
</feature>
<dbReference type="EMBL" id="JACWMW010000002">
    <property type="protein sequence ID" value="MBD1385978.1"/>
    <property type="molecule type" value="Genomic_DNA"/>
</dbReference>
<dbReference type="Pfam" id="PF09925">
    <property type="entry name" value="DUF2157"/>
    <property type="match status" value="1"/>
</dbReference>
<reference evidence="3 4" key="1">
    <citation type="submission" date="2020-09" db="EMBL/GenBank/DDBJ databases">
        <title>Novel species of Mucilaginibacter isolated from a glacier on the Tibetan Plateau.</title>
        <authorList>
            <person name="Liu Q."/>
            <person name="Xin Y.-H."/>
        </authorList>
    </citation>
    <scope>NUCLEOTIDE SEQUENCE [LARGE SCALE GENOMIC DNA]</scope>
    <source>
        <strain evidence="3 4">CGMCC 1.13878</strain>
    </source>
</reference>
<protein>
    <submittedName>
        <fullName evidence="3">DUF2157 domain-containing protein</fullName>
    </submittedName>
</protein>
<organism evidence="3 4">
    <name type="scientific">Mucilaginibacter rigui</name>
    <dbReference type="NCBI Taxonomy" id="534635"/>
    <lineage>
        <taxon>Bacteria</taxon>
        <taxon>Pseudomonadati</taxon>
        <taxon>Bacteroidota</taxon>
        <taxon>Sphingobacteriia</taxon>
        <taxon>Sphingobacteriales</taxon>
        <taxon>Sphingobacteriaceae</taxon>
        <taxon>Mucilaginibacter</taxon>
    </lineage>
</organism>
<proteinExistence type="predicted"/>